<dbReference type="RefSeq" id="XP_010905836.1">
    <property type="nucleotide sequence ID" value="XM_010907534.3"/>
</dbReference>
<dbReference type="Gene3D" id="1.25.40.10">
    <property type="entry name" value="Tetratricopeptide repeat domain"/>
    <property type="match status" value="4"/>
</dbReference>
<organism evidence="4 5">
    <name type="scientific">Elaeis guineensis var. tenera</name>
    <name type="common">Oil palm</name>
    <dbReference type="NCBI Taxonomy" id="51953"/>
    <lineage>
        <taxon>Eukaryota</taxon>
        <taxon>Viridiplantae</taxon>
        <taxon>Streptophyta</taxon>
        <taxon>Embryophyta</taxon>
        <taxon>Tracheophyta</taxon>
        <taxon>Spermatophyta</taxon>
        <taxon>Magnoliopsida</taxon>
        <taxon>Liliopsida</taxon>
        <taxon>Arecaceae</taxon>
        <taxon>Arecoideae</taxon>
        <taxon>Cocoseae</taxon>
        <taxon>Elaeidinae</taxon>
        <taxon>Elaeis</taxon>
    </lineage>
</organism>
<dbReference type="InterPro" id="IPR011990">
    <property type="entry name" value="TPR-like_helical_dom_sf"/>
</dbReference>
<dbReference type="PANTHER" id="PTHR47926:SF342">
    <property type="entry name" value="TETRATRICOPEPTIDE-LIKE HELICAL DOMAIN-CONTAINING PROTEIN-RELATED"/>
    <property type="match status" value="1"/>
</dbReference>
<protein>
    <submittedName>
        <fullName evidence="5 6">Pentatricopeptide repeat-containing protein At2g13600 isoform X1</fullName>
    </submittedName>
</protein>
<evidence type="ECO:0000313" key="8">
    <source>
        <dbReference type="RefSeq" id="XP_010905836.1"/>
    </source>
</evidence>
<dbReference type="InterPro" id="IPR002885">
    <property type="entry name" value="PPR_rpt"/>
</dbReference>
<evidence type="ECO:0000256" key="1">
    <source>
        <dbReference type="ARBA" id="ARBA00022737"/>
    </source>
</evidence>
<dbReference type="AlphaFoldDB" id="A0A6I9QA40"/>
<evidence type="ECO:0000313" key="6">
    <source>
        <dbReference type="RefSeq" id="XP_010905834.1"/>
    </source>
</evidence>
<dbReference type="RefSeq" id="XP_010905833.1">
    <property type="nucleotide sequence ID" value="XM_010907531.2"/>
</dbReference>
<dbReference type="NCBIfam" id="TIGR00756">
    <property type="entry name" value="PPR"/>
    <property type="match status" value="4"/>
</dbReference>
<dbReference type="InterPro" id="IPR046848">
    <property type="entry name" value="E_motif"/>
</dbReference>
<dbReference type="GO" id="GO:0003723">
    <property type="term" value="F:RNA binding"/>
    <property type="evidence" value="ECO:0007669"/>
    <property type="project" value="InterPro"/>
</dbReference>
<feature type="repeat" description="PPR" evidence="3">
    <location>
        <begin position="539"/>
        <end position="574"/>
    </location>
</feature>
<keyword evidence="1" id="KW-0677">Repeat</keyword>
<feature type="repeat" description="PPR" evidence="3">
    <location>
        <begin position="52"/>
        <end position="86"/>
    </location>
</feature>
<evidence type="ECO:0000313" key="7">
    <source>
        <dbReference type="RefSeq" id="XP_010905835.1"/>
    </source>
</evidence>
<accession>A0A6I9QA40</accession>
<feature type="repeat" description="PPR" evidence="3">
    <location>
        <begin position="153"/>
        <end position="187"/>
    </location>
</feature>
<feature type="repeat" description="PPR" evidence="3">
    <location>
        <begin position="367"/>
        <end position="401"/>
    </location>
</feature>
<evidence type="ECO:0000313" key="9">
    <source>
        <dbReference type="RefSeq" id="XP_010905837.1"/>
    </source>
</evidence>
<evidence type="ECO:0000256" key="2">
    <source>
        <dbReference type="ARBA" id="ARBA00061659"/>
    </source>
</evidence>
<dbReference type="PROSITE" id="PS51375">
    <property type="entry name" value="PPR"/>
    <property type="match status" value="5"/>
</dbReference>
<name>A0A6I9QA40_ELAGV</name>
<dbReference type="RefSeq" id="XP_010905835.1">
    <property type="nucleotide sequence ID" value="XM_010907533.3"/>
</dbReference>
<dbReference type="OrthoDB" id="785790at2759"/>
<dbReference type="Pfam" id="PF20431">
    <property type="entry name" value="E_motif"/>
    <property type="match status" value="1"/>
</dbReference>
<reference evidence="5 6" key="1">
    <citation type="submission" date="2025-04" db="UniProtKB">
        <authorList>
            <consortium name="RefSeq"/>
        </authorList>
    </citation>
    <scope>IDENTIFICATION</scope>
</reference>
<dbReference type="Pfam" id="PF13041">
    <property type="entry name" value="PPR_2"/>
    <property type="match status" value="1"/>
</dbReference>
<comment type="similarity">
    <text evidence="2">Belongs to the PPR family. PCMP-E subfamily.</text>
</comment>
<dbReference type="RefSeq" id="XP_073105992.1">
    <property type="nucleotide sequence ID" value="XM_073249891.1"/>
</dbReference>
<gene>
    <name evidence="5 6 7 8 9 10 11" type="primary">LOC105032934</name>
</gene>
<evidence type="ECO:0000313" key="11">
    <source>
        <dbReference type="RefSeq" id="XP_019702049.1"/>
    </source>
</evidence>
<dbReference type="PANTHER" id="PTHR47926">
    <property type="entry name" value="PENTATRICOPEPTIDE REPEAT-CONTAINING PROTEIN"/>
    <property type="match status" value="1"/>
</dbReference>
<keyword evidence="4" id="KW-1185">Reference proteome</keyword>
<dbReference type="GO" id="GO:0009451">
    <property type="term" value="P:RNA modification"/>
    <property type="evidence" value="ECO:0007669"/>
    <property type="project" value="InterPro"/>
</dbReference>
<sequence length="701" mass="76737">MNLHHARLLKLGLDREPVKATQLLTAYASLPSADSLTCALRLFAQVPSRSRDPVLWTALLSAFARSARPTAAVRLFSRLPSIRSNPFAFASAARAAAASAETDPRVARALHAQAIQHGFHSNVVVATSILGLYSKINDLDSSCKMFDGMPQRNVITWNSMISGYTSAGMGVQALDLFYRMRYIEFGLDVDEFTVASGLTACAALSDLRSGTQIHGFLITLGHETDTAVINALANMYFRCGEVECAERAMQGGEESVESKLMMIKGYVFNERYCDATKSILCHSGGFMELVKMDHSVIVSLLKVCANLGLVKTGRQVHGLLLALGLYENCCSSDGNDAILGSALIDMYCKCSSIREAQHVFGSMGDRHVSHWNSMITGCIYNGLINEARQLFDAMPDKNVISWTAMISGYVQDGLPNEGLRLLARLYGESGPIRGNCFTLAKALDACGCLVALHAGKEIHAQALRMMAGDGDDHVVIKTALIDMYSKSGNLNYARRIFDRMEIKNVVSWTSMITGYAAHGLGLQAIGVFEQMISMGLEPNEVTFIAVLSACSHCGLVEQGINYYNLMMERYGITPRVDHYTCLVDMLGRAGKLAEARKLVEEVKDAETNYNKDRGMENGKGASIWGALLGGCRLHGNVEIGSKVARKMLEKKQQISDTYVALSNVYAAAEMWDEVYRVREDWRKKGVSREAGHSQIQIGTLK</sequence>
<dbReference type="SUPFAM" id="SSF48452">
    <property type="entry name" value="TPR-like"/>
    <property type="match status" value="1"/>
</dbReference>
<dbReference type="InterPro" id="IPR046960">
    <property type="entry name" value="PPR_At4g14850-like_plant"/>
</dbReference>
<dbReference type="GeneID" id="105032934"/>
<dbReference type="RefSeq" id="XP_010905837.1">
    <property type="nucleotide sequence ID" value="XM_010907535.3"/>
</dbReference>
<evidence type="ECO:0000313" key="10">
    <source>
        <dbReference type="RefSeq" id="XP_010905838.1"/>
    </source>
</evidence>
<dbReference type="FunFam" id="1.25.40.10:FF:000090">
    <property type="entry name" value="Pentatricopeptide repeat-containing protein, chloroplastic"/>
    <property type="match status" value="1"/>
</dbReference>
<dbReference type="FunFam" id="1.25.40.10:FF:000196">
    <property type="entry name" value="Pentatricopeptide repeat-containing protein At4g14850"/>
    <property type="match status" value="1"/>
</dbReference>
<dbReference type="Proteomes" id="UP000504607">
    <property type="component" value="Unplaced"/>
</dbReference>
<evidence type="ECO:0000256" key="3">
    <source>
        <dbReference type="PROSITE-ProRule" id="PRU00708"/>
    </source>
</evidence>
<dbReference type="RefSeq" id="XP_010905834.1">
    <property type="nucleotide sequence ID" value="XM_010907532.3"/>
</dbReference>
<dbReference type="Pfam" id="PF01535">
    <property type="entry name" value="PPR"/>
    <property type="match status" value="6"/>
</dbReference>
<dbReference type="KEGG" id="egu:105032934"/>
<dbReference type="RefSeq" id="XP_073105991.1">
    <property type="nucleotide sequence ID" value="XM_073249890.1"/>
</dbReference>
<proteinExistence type="inferred from homology"/>
<feature type="repeat" description="PPR" evidence="3">
    <location>
        <begin position="504"/>
        <end position="538"/>
    </location>
</feature>
<dbReference type="RefSeq" id="XP_010905838.1">
    <property type="nucleotide sequence ID" value="XM_010907536.3"/>
</dbReference>
<evidence type="ECO:0000313" key="5">
    <source>
        <dbReference type="RefSeq" id="XP_010905833.1"/>
    </source>
</evidence>
<evidence type="ECO:0000313" key="4">
    <source>
        <dbReference type="Proteomes" id="UP000504607"/>
    </source>
</evidence>
<dbReference type="RefSeq" id="XP_019702049.1">
    <property type="nucleotide sequence ID" value="XM_019846490.2"/>
</dbReference>